<dbReference type="InterPro" id="IPR036589">
    <property type="entry name" value="HCY_dom_sf"/>
</dbReference>
<dbReference type="PANTHER" id="PTHR11103">
    <property type="entry name" value="SLR1189 PROTEIN"/>
    <property type="match status" value="1"/>
</dbReference>
<keyword evidence="3" id="KW-0479">Metal-binding</keyword>
<accession>A0A7V2F3J6</accession>
<keyword evidence="1 3" id="KW-0489">Methyltransferase</keyword>
<feature type="binding site" evidence="3">
    <location>
        <position position="80"/>
    </location>
    <ligand>
        <name>Zn(2+)</name>
        <dbReference type="ChEBI" id="CHEBI:29105"/>
    </ligand>
</feature>
<protein>
    <submittedName>
        <fullName evidence="5">Homocysteine S-methyltransferase family protein</fullName>
    </submittedName>
</protein>
<keyword evidence="3" id="KW-0862">Zinc</keyword>
<organism evidence="5">
    <name type="scientific">Eiseniibacteriota bacterium</name>
    <dbReference type="NCBI Taxonomy" id="2212470"/>
    <lineage>
        <taxon>Bacteria</taxon>
        <taxon>Candidatus Eiseniibacteriota</taxon>
    </lineage>
</organism>
<evidence type="ECO:0000256" key="2">
    <source>
        <dbReference type="ARBA" id="ARBA00022679"/>
    </source>
</evidence>
<dbReference type="InterPro" id="IPR003726">
    <property type="entry name" value="HCY_dom"/>
</dbReference>
<dbReference type="SUPFAM" id="SSF82282">
    <property type="entry name" value="Homocysteine S-methyltransferase"/>
    <property type="match status" value="1"/>
</dbReference>
<reference evidence="5" key="1">
    <citation type="journal article" date="2020" name="mSystems">
        <title>Genome- and Community-Level Interaction Insights into Carbon Utilization and Element Cycling Functions of Hydrothermarchaeota in Hydrothermal Sediment.</title>
        <authorList>
            <person name="Zhou Z."/>
            <person name="Liu Y."/>
            <person name="Xu W."/>
            <person name="Pan J."/>
            <person name="Luo Z.H."/>
            <person name="Li M."/>
        </authorList>
    </citation>
    <scope>NUCLEOTIDE SEQUENCE [LARGE SCALE GENOMIC DNA]</scope>
    <source>
        <strain evidence="5">SpSt-1233</strain>
    </source>
</reference>
<feature type="non-terminal residue" evidence="5">
    <location>
        <position position="1"/>
    </location>
</feature>
<dbReference type="EMBL" id="DSEC01000256">
    <property type="protein sequence ID" value="HER43533.1"/>
    <property type="molecule type" value="Genomic_DNA"/>
</dbReference>
<gene>
    <name evidence="5" type="ORF">ENO08_03645</name>
</gene>
<evidence type="ECO:0000313" key="5">
    <source>
        <dbReference type="EMBL" id="HER43533.1"/>
    </source>
</evidence>
<name>A0A7V2F3J6_UNCEI</name>
<feature type="binding site" evidence="3">
    <location>
        <position position="153"/>
    </location>
    <ligand>
        <name>Zn(2+)</name>
        <dbReference type="ChEBI" id="CHEBI:29105"/>
    </ligand>
</feature>
<comment type="cofactor">
    <cofactor evidence="3">
        <name>Zn(2+)</name>
        <dbReference type="ChEBI" id="CHEBI:29105"/>
    </cofactor>
</comment>
<dbReference type="PROSITE" id="PS50970">
    <property type="entry name" value="HCY"/>
    <property type="match status" value="1"/>
</dbReference>
<dbReference type="PANTHER" id="PTHR11103:SF18">
    <property type="entry name" value="SLR1189 PROTEIN"/>
    <property type="match status" value="1"/>
</dbReference>
<evidence type="ECO:0000259" key="4">
    <source>
        <dbReference type="PROSITE" id="PS50970"/>
    </source>
</evidence>
<feature type="domain" description="Hcy-binding" evidence="4">
    <location>
        <begin position="1"/>
        <end position="167"/>
    </location>
</feature>
<dbReference type="GO" id="GO:0032259">
    <property type="term" value="P:methylation"/>
    <property type="evidence" value="ECO:0007669"/>
    <property type="project" value="UniProtKB-KW"/>
</dbReference>
<proteinExistence type="predicted"/>
<evidence type="ECO:0000256" key="3">
    <source>
        <dbReference type="PROSITE-ProRule" id="PRU00333"/>
    </source>
</evidence>
<dbReference type="Pfam" id="PF02574">
    <property type="entry name" value="S-methyl_trans"/>
    <property type="match status" value="1"/>
</dbReference>
<evidence type="ECO:0000256" key="1">
    <source>
        <dbReference type="ARBA" id="ARBA00022603"/>
    </source>
</evidence>
<dbReference type="GO" id="GO:0046872">
    <property type="term" value="F:metal ion binding"/>
    <property type="evidence" value="ECO:0007669"/>
    <property type="project" value="UniProtKB-KW"/>
</dbReference>
<keyword evidence="2 3" id="KW-0808">Transferase</keyword>
<dbReference type="AlphaFoldDB" id="A0A7V2F3J6"/>
<dbReference type="Proteomes" id="UP000886069">
    <property type="component" value="Unassembled WGS sequence"/>
</dbReference>
<dbReference type="Gene3D" id="3.20.20.330">
    <property type="entry name" value="Homocysteine-binding-like domain"/>
    <property type="match status" value="1"/>
</dbReference>
<dbReference type="GO" id="GO:0008168">
    <property type="term" value="F:methyltransferase activity"/>
    <property type="evidence" value="ECO:0007669"/>
    <property type="project" value="UniProtKB-UniRule"/>
</dbReference>
<sequence>APQIRALLGAGVDFVMASTLPSVEEAAGIAMAAAGEGAPLVMSYVARRDGRVLDGTLLFEAVERIDGIGCAPPLFHMANCVHPANFARALGRDGNAPLAGSGRLIGLQANASALDPDELDGRCELDADDPVRWAGSMAALRRGFGIRVLGGCCGTDERYIRHLARFLSGR</sequence>
<comment type="caution">
    <text evidence="5">The sequence shown here is derived from an EMBL/GenBank/DDBJ whole genome shotgun (WGS) entry which is preliminary data.</text>
</comment>
<feature type="binding site" evidence="3">
    <location>
        <position position="152"/>
    </location>
    <ligand>
        <name>Zn(2+)</name>
        <dbReference type="ChEBI" id="CHEBI:29105"/>
    </ligand>
</feature>